<dbReference type="CDD" id="cd02440">
    <property type="entry name" value="AdoMet_MTases"/>
    <property type="match status" value="1"/>
</dbReference>
<accession>A0ABV5P6V8</accession>
<gene>
    <name evidence="4" type="ORF">ACFFTU_00960</name>
</gene>
<dbReference type="EC" id="2.1.1.-" evidence="4"/>
<organism evidence="4 5">
    <name type="scientific">Streptomyces cremeus</name>
    <dbReference type="NCBI Taxonomy" id="66881"/>
    <lineage>
        <taxon>Bacteria</taxon>
        <taxon>Bacillati</taxon>
        <taxon>Actinomycetota</taxon>
        <taxon>Actinomycetes</taxon>
        <taxon>Kitasatosporales</taxon>
        <taxon>Streptomycetaceae</taxon>
        <taxon>Streptomyces</taxon>
    </lineage>
</organism>
<proteinExistence type="predicted"/>
<dbReference type="PANTHER" id="PTHR43167:SF1">
    <property type="entry name" value="PUTATIVE (AFU_ORTHOLOGUE AFUA_6G01830)-RELATED"/>
    <property type="match status" value="1"/>
</dbReference>
<evidence type="ECO:0000256" key="1">
    <source>
        <dbReference type="ARBA" id="ARBA00022603"/>
    </source>
</evidence>
<keyword evidence="2 4" id="KW-0808">Transferase</keyword>
<keyword evidence="1 4" id="KW-0489">Methyltransferase</keyword>
<keyword evidence="5" id="KW-1185">Reference proteome</keyword>
<dbReference type="InterPro" id="IPR002935">
    <property type="entry name" value="SAM_O-MeTrfase"/>
</dbReference>
<sequence length="198" mass="21718">MEQAITELLRELEEFGEANDSSTDERSRKMLNITHDTGAFLAVLVKACKARNVLEIGTSNGYSTLWLADAVGEGGTVTTVELAEDKAEMAADNFRRAGLDSRIRQITDDAGRFIAGRDAGEYDFLFLDSDRTQYVGWWDSLRRILADGCLLVIDNAVSHAHQLEEFNKLVEASDDFSGVLLPVGKGELVLLKESGDAS</sequence>
<name>A0ABV5P6V8_STRCM</name>
<keyword evidence="3" id="KW-0949">S-adenosyl-L-methionine</keyword>
<reference evidence="4 5" key="1">
    <citation type="submission" date="2024-09" db="EMBL/GenBank/DDBJ databases">
        <authorList>
            <person name="Sun Q."/>
            <person name="Mori K."/>
        </authorList>
    </citation>
    <scope>NUCLEOTIDE SEQUENCE [LARGE SCALE GENOMIC DNA]</scope>
    <source>
        <strain evidence="4 5">JCM 4362</strain>
    </source>
</reference>
<evidence type="ECO:0000313" key="4">
    <source>
        <dbReference type="EMBL" id="MFB9518528.1"/>
    </source>
</evidence>
<comment type="caution">
    <text evidence="4">The sequence shown here is derived from an EMBL/GenBank/DDBJ whole genome shotgun (WGS) entry which is preliminary data.</text>
</comment>
<evidence type="ECO:0000256" key="2">
    <source>
        <dbReference type="ARBA" id="ARBA00022679"/>
    </source>
</evidence>
<dbReference type="InterPro" id="IPR029063">
    <property type="entry name" value="SAM-dependent_MTases_sf"/>
</dbReference>
<dbReference type="PROSITE" id="PS51682">
    <property type="entry name" value="SAM_OMT_I"/>
    <property type="match status" value="1"/>
</dbReference>
<dbReference type="Proteomes" id="UP001589718">
    <property type="component" value="Unassembled WGS sequence"/>
</dbReference>
<dbReference type="PANTHER" id="PTHR43167">
    <property type="entry name" value="PUTATIVE (AFU_ORTHOLOGUE AFUA_6G01830)-RELATED"/>
    <property type="match status" value="1"/>
</dbReference>
<dbReference type="RefSeq" id="WP_345219271.1">
    <property type="nucleotide sequence ID" value="NZ_BAAAXE010000002.1"/>
</dbReference>
<dbReference type="Pfam" id="PF01596">
    <property type="entry name" value="Methyltransf_3"/>
    <property type="match status" value="1"/>
</dbReference>
<dbReference type="Gene3D" id="3.40.50.150">
    <property type="entry name" value="Vaccinia Virus protein VP39"/>
    <property type="match status" value="1"/>
</dbReference>
<dbReference type="EMBL" id="JBHMCR010000001">
    <property type="protein sequence ID" value="MFB9518528.1"/>
    <property type="molecule type" value="Genomic_DNA"/>
</dbReference>
<dbReference type="GO" id="GO:0008168">
    <property type="term" value="F:methyltransferase activity"/>
    <property type="evidence" value="ECO:0007669"/>
    <property type="project" value="UniProtKB-KW"/>
</dbReference>
<evidence type="ECO:0000256" key="3">
    <source>
        <dbReference type="ARBA" id="ARBA00022691"/>
    </source>
</evidence>
<dbReference type="GO" id="GO:0032259">
    <property type="term" value="P:methylation"/>
    <property type="evidence" value="ECO:0007669"/>
    <property type="project" value="UniProtKB-KW"/>
</dbReference>
<dbReference type="SUPFAM" id="SSF53335">
    <property type="entry name" value="S-adenosyl-L-methionine-dependent methyltransferases"/>
    <property type="match status" value="1"/>
</dbReference>
<protein>
    <submittedName>
        <fullName evidence="4">O-methyltransferase</fullName>
        <ecNumber evidence="4">2.1.1.-</ecNumber>
    </submittedName>
</protein>
<evidence type="ECO:0000313" key="5">
    <source>
        <dbReference type="Proteomes" id="UP001589718"/>
    </source>
</evidence>